<feature type="region of interest" description="Disordered" evidence="1">
    <location>
        <begin position="30"/>
        <end position="49"/>
    </location>
</feature>
<organism evidence="2 3">
    <name type="scientific">Racocetra fulgida</name>
    <dbReference type="NCBI Taxonomy" id="60492"/>
    <lineage>
        <taxon>Eukaryota</taxon>
        <taxon>Fungi</taxon>
        <taxon>Fungi incertae sedis</taxon>
        <taxon>Mucoromycota</taxon>
        <taxon>Glomeromycotina</taxon>
        <taxon>Glomeromycetes</taxon>
        <taxon>Diversisporales</taxon>
        <taxon>Gigasporaceae</taxon>
        <taxon>Racocetra</taxon>
    </lineage>
</organism>
<gene>
    <name evidence="2" type="ORF">RFULGI_LOCUS14260</name>
</gene>
<accession>A0A9N9J0P3</accession>
<dbReference type="EMBL" id="CAJVPZ010040771">
    <property type="protein sequence ID" value="CAG8760310.1"/>
    <property type="molecule type" value="Genomic_DNA"/>
</dbReference>
<feature type="compositionally biased region" description="Basic residues" evidence="1">
    <location>
        <begin position="38"/>
        <end position="49"/>
    </location>
</feature>
<name>A0A9N9J0P3_9GLOM</name>
<evidence type="ECO:0000313" key="3">
    <source>
        <dbReference type="Proteomes" id="UP000789396"/>
    </source>
</evidence>
<comment type="caution">
    <text evidence="2">The sequence shown here is derived from an EMBL/GenBank/DDBJ whole genome shotgun (WGS) entry which is preliminary data.</text>
</comment>
<dbReference type="Proteomes" id="UP000789396">
    <property type="component" value="Unassembled WGS sequence"/>
</dbReference>
<feature type="non-terminal residue" evidence="2">
    <location>
        <position position="49"/>
    </location>
</feature>
<proteinExistence type="predicted"/>
<dbReference type="AlphaFoldDB" id="A0A9N9J0P3"/>
<sequence length="49" mass="5935">NDDWEEKYEDEELIPYEAYNLKAEPVNTEDSGWTVYQRKTRPSRKKKQG</sequence>
<keyword evidence="3" id="KW-1185">Reference proteome</keyword>
<protein>
    <submittedName>
        <fullName evidence="2">3573_t:CDS:1</fullName>
    </submittedName>
</protein>
<evidence type="ECO:0000313" key="2">
    <source>
        <dbReference type="EMBL" id="CAG8760310.1"/>
    </source>
</evidence>
<feature type="non-terminal residue" evidence="2">
    <location>
        <position position="1"/>
    </location>
</feature>
<reference evidence="2" key="1">
    <citation type="submission" date="2021-06" db="EMBL/GenBank/DDBJ databases">
        <authorList>
            <person name="Kallberg Y."/>
            <person name="Tangrot J."/>
            <person name="Rosling A."/>
        </authorList>
    </citation>
    <scope>NUCLEOTIDE SEQUENCE</scope>
    <source>
        <strain evidence="2">IN212</strain>
    </source>
</reference>
<dbReference type="OrthoDB" id="2488734at2759"/>
<evidence type="ECO:0000256" key="1">
    <source>
        <dbReference type="SAM" id="MobiDB-lite"/>
    </source>
</evidence>